<evidence type="ECO:0000256" key="1">
    <source>
        <dbReference type="SAM" id="MobiDB-lite"/>
    </source>
</evidence>
<name>A0A437A4R4_ARTFL</name>
<dbReference type="VEuPathDB" id="FungiDB:DFL_004334"/>
<gene>
    <name evidence="2" type="ORF">DFL_004334</name>
</gene>
<sequence>MAVRATEHAAAYYTHLVHFTKGLATISPPPPSRVSINTLISAGAAKASASEAKKILELKLFIDYSFYLSHHPTTTTHFACLTQKSTYIPLPKECEYRQQQREQANKNGCTHNSTSADSDNDYEESDLETLVYGGMYNFFTLSAILTNRYYEPFFTGSPIAANLREGYEIFWPREVSNDPYIAAAVDSGAPGIINKNTERLREYYLPMRQLRDDEVEYLMEWDVFNKEKFREMKQGGLAEAFDEIAAYLCERAKKRMKFTRKKAPLSKKRNKTEKEGEEEEYLFDISTAAEIQQMMILNNCYEVWMRMRERMDSLLEPVRLTHEKLLYALNRDDISLTTIPVVFHAIYGVGDAMMPSTIEDFKTHSYGPVPPNLQGNDSNGQPLKHTEVSDVIYQLISKVGQELGDPGPGEDGGDAGRRYFEFGWSEYAFWEWVMKRRFGMRVNWKWAYVDIRYDDFVRYGKAFGGIEQFRKEIPGVVVSLAGGSEVE</sequence>
<dbReference type="EMBL" id="SAEB01000006">
    <property type="protein sequence ID" value="RVD86040.1"/>
    <property type="molecule type" value="Genomic_DNA"/>
</dbReference>
<dbReference type="Proteomes" id="UP000283090">
    <property type="component" value="Unassembled WGS sequence"/>
</dbReference>
<evidence type="ECO:0000313" key="3">
    <source>
        <dbReference type="Proteomes" id="UP000283090"/>
    </source>
</evidence>
<dbReference type="AlphaFoldDB" id="A0A437A4R4"/>
<keyword evidence="3" id="KW-1185">Reference proteome</keyword>
<protein>
    <submittedName>
        <fullName evidence="2">Uncharacterized protein</fullName>
    </submittedName>
</protein>
<proteinExistence type="predicted"/>
<comment type="caution">
    <text evidence="2">The sequence shown here is derived from an EMBL/GenBank/DDBJ whole genome shotgun (WGS) entry which is preliminary data.</text>
</comment>
<accession>A0A437A4R4</accession>
<dbReference type="OrthoDB" id="5280464at2759"/>
<evidence type="ECO:0000313" key="2">
    <source>
        <dbReference type="EMBL" id="RVD86040.1"/>
    </source>
</evidence>
<dbReference type="RefSeq" id="XP_067491584.1">
    <property type="nucleotide sequence ID" value="XM_067633414.1"/>
</dbReference>
<dbReference type="STRING" id="97331.A0A437A4R4"/>
<dbReference type="GeneID" id="93586645"/>
<organism evidence="2 3">
    <name type="scientific">Arthrobotrys flagrans</name>
    <name type="common">Nematode-trapping fungus</name>
    <name type="synonym">Trichothecium flagrans</name>
    <dbReference type="NCBI Taxonomy" id="97331"/>
    <lineage>
        <taxon>Eukaryota</taxon>
        <taxon>Fungi</taxon>
        <taxon>Dikarya</taxon>
        <taxon>Ascomycota</taxon>
        <taxon>Pezizomycotina</taxon>
        <taxon>Orbiliomycetes</taxon>
        <taxon>Orbiliales</taxon>
        <taxon>Orbiliaceae</taxon>
        <taxon>Arthrobotrys</taxon>
    </lineage>
</organism>
<feature type="region of interest" description="Disordered" evidence="1">
    <location>
        <begin position="98"/>
        <end position="122"/>
    </location>
</feature>
<feature type="compositionally biased region" description="Polar residues" evidence="1">
    <location>
        <begin position="105"/>
        <end position="117"/>
    </location>
</feature>
<reference evidence="2 3" key="1">
    <citation type="submission" date="2019-01" db="EMBL/GenBank/DDBJ databases">
        <title>Intercellular communication is required for trap formation in the nematode-trapping fungus Duddingtonia flagrans.</title>
        <authorList>
            <person name="Youssar L."/>
            <person name="Wernet V."/>
            <person name="Hensel N."/>
            <person name="Hildebrandt H.-G."/>
            <person name="Fischer R."/>
        </authorList>
    </citation>
    <scope>NUCLEOTIDE SEQUENCE [LARGE SCALE GENOMIC DNA]</scope>
    <source>
        <strain evidence="2 3">CBS H-5679</strain>
    </source>
</reference>